<evidence type="ECO:0000256" key="1">
    <source>
        <dbReference type="ARBA" id="ARBA00009995"/>
    </source>
</evidence>
<proteinExistence type="inferred from homology"/>
<dbReference type="InterPro" id="IPR050481">
    <property type="entry name" value="UDP-glycosyltransf_plant"/>
</dbReference>
<organism evidence="2 3">
    <name type="scientific">Citrullus colocynthis</name>
    <name type="common">colocynth</name>
    <dbReference type="NCBI Taxonomy" id="252529"/>
    <lineage>
        <taxon>Eukaryota</taxon>
        <taxon>Viridiplantae</taxon>
        <taxon>Streptophyta</taxon>
        <taxon>Embryophyta</taxon>
        <taxon>Tracheophyta</taxon>
        <taxon>Spermatophyta</taxon>
        <taxon>Magnoliopsida</taxon>
        <taxon>eudicotyledons</taxon>
        <taxon>Gunneridae</taxon>
        <taxon>Pentapetalae</taxon>
        <taxon>rosids</taxon>
        <taxon>fabids</taxon>
        <taxon>Cucurbitales</taxon>
        <taxon>Cucurbitaceae</taxon>
        <taxon>Benincaseae</taxon>
        <taxon>Citrullus</taxon>
    </lineage>
</organism>
<sequence length="120" mass="13693">MIDVANQFGVPSYVFFTASAGYLCFTSHLQELYDQHNKQSHPFLRRDFQFAVPGFTHPVSGKVIPSSYFTPNSEWIIHEGVRRLRESSGILINTFSELESKIIDSFSSFSQFSPVYAGRF</sequence>
<comment type="similarity">
    <text evidence="1">Belongs to the UDP-glycosyltransferase family.</text>
</comment>
<protein>
    <submittedName>
        <fullName evidence="2">Uncharacterized protein</fullName>
    </submittedName>
</protein>
<evidence type="ECO:0000313" key="3">
    <source>
        <dbReference type="Proteomes" id="UP001642487"/>
    </source>
</evidence>
<gene>
    <name evidence="2" type="ORF">CITCOLO1_LOCUS17579</name>
</gene>
<dbReference type="Proteomes" id="UP001642487">
    <property type="component" value="Chromosome 7"/>
</dbReference>
<name>A0ABP0YXQ6_9ROSI</name>
<dbReference type="PANTHER" id="PTHR48048:SF45">
    <property type="entry name" value="GLYCOSYLTRANSFERASE"/>
    <property type="match status" value="1"/>
</dbReference>
<dbReference type="SUPFAM" id="SSF53756">
    <property type="entry name" value="UDP-Glycosyltransferase/glycogen phosphorylase"/>
    <property type="match status" value="1"/>
</dbReference>
<dbReference type="Gene3D" id="3.40.50.2000">
    <property type="entry name" value="Glycogen Phosphorylase B"/>
    <property type="match status" value="1"/>
</dbReference>
<dbReference type="EMBL" id="OZ021741">
    <property type="protein sequence ID" value="CAK9325319.1"/>
    <property type="molecule type" value="Genomic_DNA"/>
</dbReference>
<dbReference type="PANTHER" id="PTHR48048">
    <property type="entry name" value="GLYCOSYLTRANSFERASE"/>
    <property type="match status" value="1"/>
</dbReference>
<keyword evidence="3" id="KW-1185">Reference proteome</keyword>
<evidence type="ECO:0000313" key="2">
    <source>
        <dbReference type="EMBL" id="CAK9325319.1"/>
    </source>
</evidence>
<accession>A0ABP0YXQ6</accession>
<reference evidence="2 3" key="1">
    <citation type="submission" date="2024-03" db="EMBL/GenBank/DDBJ databases">
        <authorList>
            <person name="Gkanogiannis A."/>
            <person name="Becerra Lopez-Lavalle L."/>
        </authorList>
    </citation>
    <scope>NUCLEOTIDE SEQUENCE [LARGE SCALE GENOMIC DNA]</scope>
</reference>